<dbReference type="Proteomes" id="UP000052978">
    <property type="component" value="Unassembled WGS sequence"/>
</dbReference>
<evidence type="ECO:0000256" key="1">
    <source>
        <dbReference type="ARBA" id="ARBA00005006"/>
    </source>
</evidence>
<dbReference type="PANTHER" id="PTHR13295">
    <property type="entry name" value="GLUTAMATE CYSTEINE LIGASE REGULATORY SUBUNIT"/>
    <property type="match status" value="1"/>
</dbReference>
<dbReference type="Gene3D" id="3.20.20.100">
    <property type="entry name" value="NADP-dependent oxidoreductase domain"/>
    <property type="match status" value="1"/>
</dbReference>
<dbReference type="Pfam" id="PF00248">
    <property type="entry name" value="Aldo_ket_red"/>
    <property type="match status" value="1"/>
</dbReference>
<name>S7Q430_MYOBR</name>
<reference evidence="12 13" key="1">
    <citation type="journal article" date="2013" name="Nat. Commun.">
        <title>Genome analysis reveals insights into physiology and longevity of the Brandt's bat Myotis brandtii.</title>
        <authorList>
            <person name="Seim I."/>
            <person name="Fang X."/>
            <person name="Xiong Z."/>
            <person name="Lobanov A.V."/>
            <person name="Huang Z."/>
            <person name="Ma S."/>
            <person name="Feng Y."/>
            <person name="Turanov A.A."/>
            <person name="Zhu Y."/>
            <person name="Lenz T.L."/>
            <person name="Gerashchenko M.V."/>
            <person name="Fan D."/>
            <person name="Hee Yim S."/>
            <person name="Yao X."/>
            <person name="Jordan D."/>
            <person name="Xiong Y."/>
            <person name="Ma Y."/>
            <person name="Lyapunov A.N."/>
            <person name="Chen G."/>
            <person name="Kulakova O.I."/>
            <person name="Sun Y."/>
            <person name="Lee S.G."/>
            <person name="Bronson R.T."/>
            <person name="Moskalev A.A."/>
            <person name="Sunyaev S.R."/>
            <person name="Zhang G."/>
            <person name="Krogh A."/>
            <person name="Wang J."/>
            <person name="Gladyshev V.N."/>
        </authorList>
    </citation>
    <scope>NUCLEOTIDE SEQUENCE [LARGE SCALE GENOMIC DNA]</scope>
</reference>
<dbReference type="AlphaFoldDB" id="S7Q430"/>
<keyword evidence="12" id="KW-0436">Ligase</keyword>
<sequence length="301" mass="33763">MHRGTGQDKVMRRLLAAGELTDAYLKEKRVYFISLLDHQPAMVDLHSQVNRHERSICYSVLGSVLGPAKLRDCIQKTLNEWSSQISPDLVREFPDVLECTVSHAVEKISPDERDEMKVSAKLFMVGSNSSSSTKNAVDMACSVLGVAQLDSVIIASPPTEDGVNLSLEHLQPYWEELQNLVQNKKIVAIGTSDLDKTQLEQLYQWAKVKPNSNQVNLASCCVMPPDLTAFAKQFDIQLLTHNDPKELLSEASFQEALRESIPDIPAHEWVPLWLLRYSVIVKSRGIIKSKGYILQAKRRGP</sequence>
<keyword evidence="13" id="KW-1185">Reference proteome</keyword>
<evidence type="ECO:0000256" key="7">
    <source>
        <dbReference type="ARBA" id="ARBA00031154"/>
    </source>
</evidence>
<dbReference type="eggNOG" id="KOG3023">
    <property type="taxonomic scope" value="Eukaryota"/>
</dbReference>
<accession>S7Q430</accession>
<dbReference type="GO" id="GO:0030234">
    <property type="term" value="F:enzyme regulator activity"/>
    <property type="evidence" value="ECO:0007669"/>
    <property type="project" value="TreeGrafter"/>
</dbReference>
<evidence type="ECO:0000256" key="4">
    <source>
        <dbReference type="ARBA" id="ARBA00022684"/>
    </source>
</evidence>
<evidence type="ECO:0000313" key="13">
    <source>
        <dbReference type="Proteomes" id="UP000052978"/>
    </source>
</evidence>
<dbReference type="PANTHER" id="PTHR13295:SF4">
    <property type="entry name" value="GLUTAMATE--CYSTEINE LIGASE REGULATORY SUBUNIT"/>
    <property type="match status" value="1"/>
</dbReference>
<dbReference type="GO" id="GO:0006979">
    <property type="term" value="P:response to oxidative stress"/>
    <property type="evidence" value="ECO:0007669"/>
    <property type="project" value="UniProtKB-ARBA"/>
</dbReference>
<feature type="domain" description="NADP-dependent oxidoreductase" evidence="11">
    <location>
        <begin position="102"/>
        <end position="239"/>
    </location>
</feature>
<protein>
    <recommendedName>
        <fullName evidence="10">Glutamate--cysteine ligase regulatory subunit</fullName>
    </recommendedName>
    <alternativeName>
        <fullName evidence="8">GCS light chain</fullName>
    </alternativeName>
    <alternativeName>
        <fullName evidence="6">Gamma-ECS regulatory subunit</fullName>
    </alternativeName>
    <alternativeName>
        <fullName evidence="9">Gamma-glutamylcysteine synthetase regulatory subunit</fullName>
    </alternativeName>
    <alternativeName>
        <fullName evidence="7">Glutamate--cysteine ligase modifier subunit</fullName>
    </alternativeName>
</protein>
<gene>
    <name evidence="12" type="ORF">D623_10016262</name>
</gene>
<dbReference type="GO" id="GO:0035226">
    <property type="term" value="F:glutamate-cysteine ligase catalytic subunit binding"/>
    <property type="evidence" value="ECO:0007669"/>
    <property type="project" value="InterPro"/>
</dbReference>
<evidence type="ECO:0000313" key="12">
    <source>
        <dbReference type="EMBL" id="EPQ15627.1"/>
    </source>
</evidence>
<keyword evidence="4" id="KW-0317">Glutathione biosynthesis</keyword>
<organism evidence="12 13">
    <name type="scientific">Myotis brandtii</name>
    <name type="common">Brandt's bat</name>
    <dbReference type="NCBI Taxonomy" id="109478"/>
    <lineage>
        <taxon>Eukaryota</taxon>
        <taxon>Metazoa</taxon>
        <taxon>Chordata</taxon>
        <taxon>Craniata</taxon>
        <taxon>Vertebrata</taxon>
        <taxon>Euteleostomi</taxon>
        <taxon>Mammalia</taxon>
        <taxon>Eutheria</taxon>
        <taxon>Laurasiatheria</taxon>
        <taxon>Chiroptera</taxon>
        <taxon>Yangochiroptera</taxon>
        <taxon>Vespertilionidae</taxon>
        <taxon>Myotis</taxon>
    </lineage>
</organism>
<dbReference type="UniPathway" id="UPA00142">
    <property type="reaction ID" value="UER00209"/>
</dbReference>
<keyword evidence="5" id="KW-0007">Acetylation</keyword>
<evidence type="ECO:0000256" key="5">
    <source>
        <dbReference type="ARBA" id="ARBA00022990"/>
    </source>
</evidence>
<dbReference type="GO" id="GO:0017109">
    <property type="term" value="C:glutamate-cysteine ligase complex"/>
    <property type="evidence" value="ECO:0007669"/>
    <property type="project" value="UniProtKB-ARBA"/>
</dbReference>
<evidence type="ECO:0000256" key="9">
    <source>
        <dbReference type="ARBA" id="ARBA00032926"/>
    </source>
</evidence>
<dbReference type="InterPro" id="IPR036812">
    <property type="entry name" value="NAD(P)_OxRdtase_dom_sf"/>
</dbReference>
<comment type="pathway">
    <text evidence="1">Sulfur metabolism; glutathione biosynthesis; glutathione from L-cysteine and L-glutamate: step 1/2.</text>
</comment>
<dbReference type="InterPro" id="IPR023210">
    <property type="entry name" value="NADP_OxRdtase_dom"/>
</dbReference>
<dbReference type="GO" id="GO:0016874">
    <property type="term" value="F:ligase activity"/>
    <property type="evidence" value="ECO:0007669"/>
    <property type="project" value="UniProtKB-KW"/>
</dbReference>
<dbReference type="SUPFAM" id="SSF51430">
    <property type="entry name" value="NAD(P)-linked oxidoreductase"/>
    <property type="match status" value="1"/>
</dbReference>
<comment type="similarity">
    <text evidence="2">Belongs to the aldo/keto reductase family. Glutamate--cysteine ligase light chain subfamily.</text>
</comment>
<evidence type="ECO:0000256" key="2">
    <source>
        <dbReference type="ARBA" id="ARBA00008612"/>
    </source>
</evidence>
<evidence type="ECO:0000256" key="8">
    <source>
        <dbReference type="ARBA" id="ARBA00031732"/>
    </source>
</evidence>
<proteinExistence type="inferred from homology"/>
<evidence type="ECO:0000256" key="6">
    <source>
        <dbReference type="ARBA" id="ARBA00030406"/>
    </source>
</evidence>
<evidence type="ECO:0000256" key="10">
    <source>
        <dbReference type="ARBA" id="ARBA00070000"/>
    </source>
</evidence>
<comment type="subunit">
    <text evidence="3">Heterodimer of a catalytic heavy chain and a regulatory light chain.</text>
</comment>
<dbReference type="EMBL" id="KE164164">
    <property type="protein sequence ID" value="EPQ15627.1"/>
    <property type="molecule type" value="Genomic_DNA"/>
</dbReference>
<dbReference type="GO" id="GO:0006750">
    <property type="term" value="P:glutathione biosynthetic process"/>
    <property type="evidence" value="ECO:0007669"/>
    <property type="project" value="UniProtKB-UniPathway"/>
</dbReference>
<evidence type="ECO:0000259" key="11">
    <source>
        <dbReference type="Pfam" id="PF00248"/>
    </source>
</evidence>
<dbReference type="FunFam" id="3.20.20.100:FF:000012">
    <property type="entry name" value="Glutamate--cysteine ligase regulatory subunit"/>
    <property type="match status" value="1"/>
</dbReference>
<evidence type="ECO:0000256" key="3">
    <source>
        <dbReference type="ARBA" id="ARBA00011532"/>
    </source>
</evidence>
<dbReference type="InterPro" id="IPR032963">
    <property type="entry name" value="Gclm"/>
</dbReference>